<reference evidence="2" key="1">
    <citation type="submission" date="2017-05" db="EMBL/GenBank/DDBJ databases">
        <title>Physiological properties and genetic analysis related to exopolysaccharide production of fresh-water unicellular cyanobacterium Aphanothece sacrum, Suizenji Nori, that has been cultured as a food source in Japan.</title>
        <authorList>
            <person name="Kanesaki Y."/>
            <person name="Yoshikawa S."/>
            <person name="Ohki K."/>
        </authorList>
    </citation>
    <scope>NUCLEOTIDE SEQUENCE [LARGE SCALE GENOMIC DNA]</scope>
    <source>
        <strain evidence="2">FPU1</strain>
    </source>
</reference>
<protein>
    <submittedName>
        <fullName evidence="1">Thiopurine S-methyltransferase</fullName>
    </submittedName>
</protein>
<dbReference type="RefSeq" id="WP_124973443.1">
    <property type="nucleotide sequence ID" value="NZ_BDQK01000005.1"/>
</dbReference>
<keyword evidence="1" id="KW-0808">Transferase</keyword>
<organism evidence="1 2">
    <name type="scientific">Aphanothece sacrum FPU1</name>
    <dbReference type="NCBI Taxonomy" id="1920663"/>
    <lineage>
        <taxon>Bacteria</taxon>
        <taxon>Bacillati</taxon>
        <taxon>Cyanobacteriota</taxon>
        <taxon>Cyanophyceae</taxon>
        <taxon>Oscillatoriophycideae</taxon>
        <taxon>Chroococcales</taxon>
        <taxon>Aphanothecaceae</taxon>
        <taxon>Aphanothece</taxon>
    </lineage>
</organism>
<dbReference type="AlphaFoldDB" id="A0A401IFG4"/>
<comment type="caution">
    <text evidence="1">The sequence shown here is derived from an EMBL/GenBank/DDBJ whole genome shotgun (WGS) entry which is preliminary data.</text>
</comment>
<dbReference type="OrthoDB" id="9804312at2"/>
<keyword evidence="2" id="KW-1185">Reference proteome</keyword>
<dbReference type="GO" id="GO:0032259">
    <property type="term" value="P:methylation"/>
    <property type="evidence" value="ECO:0007669"/>
    <property type="project" value="UniProtKB-KW"/>
</dbReference>
<proteinExistence type="predicted"/>
<dbReference type="Proteomes" id="UP000287247">
    <property type="component" value="Unassembled WGS sequence"/>
</dbReference>
<sequence>MNQPDINITQKVQELSLESLQNNDPTGWFDRLYGEANGDTTQVPWARMTAHPCLQNWLETWRGDIKIYKLDLIRDIARRPRR</sequence>
<accession>A0A401IFG4</accession>
<dbReference type="GO" id="GO:0008168">
    <property type="term" value="F:methyltransferase activity"/>
    <property type="evidence" value="ECO:0007669"/>
    <property type="project" value="UniProtKB-KW"/>
</dbReference>
<evidence type="ECO:0000313" key="1">
    <source>
        <dbReference type="EMBL" id="GBF80018.1"/>
    </source>
</evidence>
<evidence type="ECO:0000313" key="2">
    <source>
        <dbReference type="Proteomes" id="UP000287247"/>
    </source>
</evidence>
<dbReference type="EMBL" id="BDQK01000005">
    <property type="protein sequence ID" value="GBF80018.1"/>
    <property type="molecule type" value="Genomic_DNA"/>
</dbReference>
<gene>
    <name evidence="1" type="ORF">AsFPU1_1419</name>
</gene>
<name>A0A401IFG4_APHSA</name>
<keyword evidence="1" id="KW-0489">Methyltransferase</keyword>